<reference evidence="2 3" key="1">
    <citation type="submission" date="2017-12" db="EMBL/GenBank/DDBJ databases">
        <authorList>
            <person name="Hurst M.R.H."/>
        </authorList>
    </citation>
    <scope>NUCLEOTIDE SEQUENCE [LARGE SCALE GENOMIC DNA]</scope>
    <source>
        <strain evidence="2 3">BM15</strain>
    </source>
</reference>
<evidence type="ECO:0000259" key="1">
    <source>
        <dbReference type="Pfam" id="PF01909"/>
    </source>
</evidence>
<dbReference type="EMBL" id="CP025408">
    <property type="protein sequence ID" value="AUH33373.1"/>
    <property type="molecule type" value="Genomic_DNA"/>
</dbReference>
<accession>A0A2K9EEJ6</accession>
<dbReference type="GO" id="GO:0016779">
    <property type="term" value="F:nucleotidyltransferase activity"/>
    <property type="evidence" value="ECO:0007669"/>
    <property type="project" value="InterPro"/>
</dbReference>
<evidence type="ECO:0000313" key="2">
    <source>
        <dbReference type="EMBL" id="AUH33373.1"/>
    </source>
</evidence>
<dbReference type="SUPFAM" id="SSF81301">
    <property type="entry name" value="Nucleotidyltransferase"/>
    <property type="match status" value="1"/>
</dbReference>
<dbReference type="InterPro" id="IPR043519">
    <property type="entry name" value="NT_sf"/>
</dbReference>
<dbReference type="Gene3D" id="3.30.460.10">
    <property type="entry name" value="Beta Polymerase, domain 2"/>
    <property type="match status" value="1"/>
</dbReference>
<evidence type="ECO:0000313" key="3">
    <source>
        <dbReference type="Proteomes" id="UP000233742"/>
    </source>
</evidence>
<dbReference type="InterPro" id="IPR002934">
    <property type="entry name" value="Polymerase_NTP_transf_dom"/>
</dbReference>
<feature type="domain" description="Polymerase nucleotidyl transferase" evidence="1">
    <location>
        <begin position="34"/>
        <end position="63"/>
    </location>
</feature>
<organism evidence="2 3">
    <name type="scientific">Paracoccus tegillarcae</name>
    <dbReference type="NCBI Taxonomy" id="1529068"/>
    <lineage>
        <taxon>Bacteria</taxon>
        <taxon>Pseudomonadati</taxon>
        <taxon>Pseudomonadota</taxon>
        <taxon>Alphaproteobacteria</taxon>
        <taxon>Rhodobacterales</taxon>
        <taxon>Paracoccaceae</taxon>
        <taxon>Paracoccus</taxon>
    </lineage>
</organism>
<dbReference type="AlphaFoldDB" id="A0A2K9EEJ6"/>
<protein>
    <submittedName>
        <fullName evidence="2">Nucleotidyltransferase</fullName>
    </submittedName>
</protein>
<keyword evidence="3" id="KW-1185">Reference proteome</keyword>
<dbReference type="Pfam" id="PF01909">
    <property type="entry name" value="NTP_transf_2"/>
    <property type="match status" value="1"/>
</dbReference>
<dbReference type="Proteomes" id="UP000233742">
    <property type="component" value="Chromosome"/>
</dbReference>
<sequence length="257" mass="29033">MRCTGQEFVVSQKLSAALSAAEKIRAQFFRDASTFMLAGSVVRGDATAYSDLDLVVVFERVDSAKRQSFVFEGWPVEAFIHDPQTLEYFFREVDRPSGVPSLPNMVSEGIELSCETKFGSRMKDLASRVLAEGPIIWGQKERENSRYAISDMVEDIREPRNRAELRIVVSNLYSAIADHFLRSQSQWSAKGKSIPRRLMSVDPEFHNRFAQAFETAFTSDDAAAVIRLCEDVLEPDGGFLFDGYIRDAPKEWRIPNA</sequence>
<proteinExistence type="predicted"/>
<dbReference type="KEGG" id="paro:CUV01_08195"/>
<name>A0A2K9EEJ6_9RHOB</name>
<gene>
    <name evidence="2" type="ORF">CUV01_08195</name>
</gene>
<keyword evidence="2" id="KW-0808">Transferase</keyword>
<dbReference type="CDD" id="cd05403">
    <property type="entry name" value="NT_KNTase_like"/>
    <property type="match status" value="1"/>
</dbReference>